<dbReference type="PANTHER" id="PTHR37987:SF1">
    <property type="entry name" value="OXO-4-HYDROXY-4-CARBOXY-5-UREIDOIMIDAZOLINE DECARBOXYLASE DOMAIN-CONTAINING PROTEIN"/>
    <property type="match status" value="1"/>
</dbReference>
<dbReference type="Gene3D" id="1.10.3330.10">
    <property type="entry name" value="Oxo-4-hydroxy-4-carboxy-5-ureidoimidazoline decarboxylase"/>
    <property type="match status" value="1"/>
</dbReference>
<accession>A0A6A6WKT7</accession>
<protein>
    <recommendedName>
        <fullName evidence="3">Oxo-4-hydroxy-4-carboxy-5-ureidoimidazoline decarboxylase domain-containing protein</fullName>
    </recommendedName>
</protein>
<dbReference type="RefSeq" id="XP_033605232.1">
    <property type="nucleotide sequence ID" value="XM_033739314.1"/>
</dbReference>
<feature type="region of interest" description="Disordered" evidence="2">
    <location>
        <begin position="86"/>
        <end position="105"/>
    </location>
</feature>
<dbReference type="InterPro" id="IPR018020">
    <property type="entry name" value="OHCU_decarboxylase"/>
</dbReference>
<evidence type="ECO:0000256" key="1">
    <source>
        <dbReference type="ARBA" id="ARBA00022631"/>
    </source>
</evidence>
<organism evidence="4 5">
    <name type="scientific">Pseudovirgaria hyperparasitica</name>
    <dbReference type="NCBI Taxonomy" id="470096"/>
    <lineage>
        <taxon>Eukaryota</taxon>
        <taxon>Fungi</taxon>
        <taxon>Dikarya</taxon>
        <taxon>Ascomycota</taxon>
        <taxon>Pezizomycotina</taxon>
        <taxon>Dothideomycetes</taxon>
        <taxon>Dothideomycetes incertae sedis</taxon>
        <taxon>Acrospermales</taxon>
        <taxon>Acrospermaceae</taxon>
        <taxon>Pseudovirgaria</taxon>
    </lineage>
</organism>
<keyword evidence="5" id="KW-1185">Reference proteome</keyword>
<dbReference type="AlphaFoldDB" id="A0A6A6WKT7"/>
<dbReference type="PANTHER" id="PTHR37987">
    <property type="entry name" value="CHROMOSOME 9, WHOLE GENOME SHOTGUN SEQUENCE"/>
    <property type="match status" value="1"/>
</dbReference>
<dbReference type="SUPFAM" id="SSF158694">
    <property type="entry name" value="UraD-Like"/>
    <property type="match status" value="1"/>
</dbReference>
<evidence type="ECO:0000313" key="5">
    <source>
        <dbReference type="Proteomes" id="UP000799437"/>
    </source>
</evidence>
<keyword evidence="1" id="KW-0659">Purine metabolism</keyword>
<gene>
    <name evidence="4" type="ORF">EJ05DRAFT_15062</name>
</gene>
<evidence type="ECO:0000313" key="4">
    <source>
        <dbReference type="EMBL" id="KAF2762781.1"/>
    </source>
</evidence>
<proteinExistence type="predicted"/>
<sequence length="179" mass="19313">MTTPTLPPISHLALLPTPTQTTVLSLLFEPSQALHTLLTPLPQSPPFESYPALISSIRTTLLALATRALTSPPHLHTLEQILGSHPRLGEKGVQGQSKGEQGSLTGDQAELQRLNARYEDAFPGLRYVVFVAGRPLPDILADMRARIARGDIVKEREEAIEAMCAIALDRASKAAISPV</sequence>
<evidence type="ECO:0000259" key="3">
    <source>
        <dbReference type="Pfam" id="PF09349"/>
    </source>
</evidence>
<name>A0A6A6WKT7_9PEZI</name>
<dbReference type="Pfam" id="PF09349">
    <property type="entry name" value="OHCU_decarbox"/>
    <property type="match status" value="1"/>
</dbReference>
<feature type="domain" description="Oxo-4-hydroxy-4-carboxy-5-ureidoimidazoline decarboxylase" evidence="3">
    <location>
        <begin position="15"/>
        <end position="171"/>
    </location>
</feature>
<dbReference type="InterPro" id="IPR036778">
    <property type="entry name" value="OHCU_decarboxylase_sf"/>
</dbReference>
<dbReference type="Proteomes" id="UP000799437">
    <property type="component" value="Unassembled WGS sequence"/>
</dbReference>
<dbReference type="OrthoDB" id="5398391at2759"/>
<evidence type="ECO:0000256" key="2">
    <source>
        <dbReference type="SAM" id="MobiDB-lite"/>
    </source>
</evidence>
<reference evidence="4" key="1">
    <citation type="journal article" date="2020" name="Stud. Mycol.">
        <title>101 Dothideomycetes genomes: a test case for predicting lifestyles and emergence of pathogens.</title>
        <authorList>
            <person name="Haridas S."/>
            <person name="Albert R."/>
            <person name="Binder M."/>
            <person name="Bloem J."/>
            <person name="Labutti K."/>
            <person name="Salamov A."/>
            <person name="Andreopoulos B."/>
            <person name="Baker S."/>
            <person name="Barry K."/>
            <person name="Bills G."/>
            <person name="Bluhm B."/>
            <person name="Cannon C."/>
            <person name="Castanera R."/>
            <person name="Culley D."/>
            <person name="Daum C."/>
            <person name="Ezra D."/>
            <person name="Gonzalez J."/>
            <person name="Henrissat B."/>
            <person name="Kuo A."/>
            <person name="Liang C."/>
            <person name="Lipzen A."/>
            <person name="Lutzoni F."/>
            <person name="Magnuson J."/>
            <person name="Mondo S."/>
            <person name="Nolan M."/>
            <person name="Ohm R."/>
            <person name="Pangilinan J."/>
            <person name="Park H.-J."/>
            <person name="Ramirez L."/>
            <person name="Alfaro M."/>
            <person name="Sun H."/>
            <person name="Tritt A."/>
            <person name="Yoshinaga Y."/>
            <person name="Zwiers L.-H."/>
            <person name="Turgeon B."/>
            <person name="Goodwin S."/>
            <person name="Spatafora J."/>
            <person name="Crous P."/>
            <person name="Grigoriev I."/>
        </authorList>
    </citation>
    <scope>NUCLEOTIDE SEQUENCE</scope>
    <source>
        <strain evidence="4">CBS 121739</strain>
    </source>
</reference>
<dbReference type="EMBL" id="ML996565">
    <property type="protein sequence ID" value="KAF2762781.1"/>
    <property type="molecule type" value="Genomic_DNA"/>
</dbReference>
<feature type="compositionally biased region" description="Polar residues" evidence="2">
    <location>
        <begin position="94"/>
        <end position="105"/>
    </location>
</feature>
<dbReference type="GO" id="GO:0006144">
    <property type="term" value="P:purine nucleobase metabolic process"/>
    <property type="evidence" value="ECO:0007669"/>
    <property type="project" value="UniProtKB-KW"/>
</dbReference>
<dbReference type="GeneID" id="54480368"/>